<evidence type="ECO:0000256" key="6">
    <source>
        <dbReference type="PROSITE-ProRule" id="PRU10007"/>
    </source>
</evidence>
<keyword evidence="2" id="KW-0521">NADP</keyword>
<dbReference type="FunFam" id="3.40.309.10:FF:000009">
    <property type="entry name" value="Aldehyde dehydrogenase A"/>
    <property type="match status" value="1"/>
</dbReference>
<dbReference type="PANTHER" id="PTHR11699">
    <property type="entry name" value="ALDEHYDE DEHYDROGENASE-RELATED"/>
    <property type="match status" value="1"/>
</dbReference>
<keyword evidence="3 7" id="KW-0560">Oxidoreductase</keyword>
<dbReference type="EC" id="1.2.1.79" evidence="4"/>
<dbReference type="SUPFAM" id="SSF53720">
    <property type="entry name" value="ALDH-like"/>
    <property type="match status" value="1"/>
</dbReference>
<dbReference type="NCBIfam" id="NF006916">
    <property type="entry name" value="PRK09407.1"/>
    <property type="match status" value="1"/>
</dbReference>
<accession>A0A0Q1ABJ7</accession>
<organism evidence="9 10">
    <name type="scientific">Corynebacterium oculi</name>
    <dbReference type="NCBI Taxonomy" id="1544416"/>
    <lineage>
        <taxon>Bacteria</taxon>
        <taxon>Bacillati</taxon>
        <taxon>Actinomycetota</taxon>
        <taxon>Actinomycetes</taxon>
        <taxon>Mycobacteriales</taxon>
        <taxon>Corynebacteriaceae</taxon>
        <taxon>Corynebacterium</taxon>
    </lineage>
</organism>
<dbReference type="OrthoDB" id="6882680at2"/>
<dbReference type="RefSeq" id="WP_055122053.1">
    <property type="nucleotide sequence ID" value="NZ_LKST01000002.1"/>
</dbReference>
<name>A0A0Q1ABJ7_9CORY</name>
<comment type="similarity">
    <text evidence="1 7">Belongs to the aldehyde dehydrogenase family.</text>
</comment>
<evidence type="ECO:0000313" key="9">
    <source>
        <dbReference type="EMBL" id="KQB84043.1"/>
    </source>
</evidence>
<dbReference type="InterPro" id="IPR015590">
    <property type="entry name" value="Aldehyde_DH_dom"/>
</dbReference>
<dbReference type="Gene3D" id="3.40.309.10">
    <property type="entry name" value="Aldehyde Dehydrogenase, Chain A, domain 2"/>
    <property type="match status" value="1"/>
</dbReference>
<dbReference type="InterPro" id="IPR029510">
    <property type="entry name" value="Ald_DH_CS_GLU"/>
</dbReference>
<evidence type="ECO:0000256" key="4">
    <source>
        <dbReference type="ARBA" id="ARBA00039122"/>
    </source>
</evidence>
<dbReference type="InterPro" id="IPR016162">
    <property type="entry name" value="Ald_DH_N"/>
</dbReference>
<dbReference type="FunFam" id="3.40.605.10:FF:000010">
    <property type="entry name" value="N-succinylglutamate 5-semialdehyde dehydrogenase"/>
    <property type="match status" value="1"/>
</dbReference>
<evidence type="ECO:0000256" key="2">
    <source>
        <dbReference type="ARBA" id="ARBA00022857"/>
    </source>
</evidence>
<dbReference type="GO" id="GO:0036243">
    <property type="term" value="F:succinate-semialdehyde dehydrogenase (NADP+) activity"/>
    <property type="evidence" value="ECO:0007669"/>
    <property type="project" value="UniProtKB-EC"/>
</dbReference>
<dbReference type="EMBL" id="LKST01000002">
    <property type="protein sequence ID" value="KQB84043.1"/>
    <property type="molecule type" value="Genomic_DNA"/>
</dbReference>
<evidence type="ECO:0000259" key="8">
    <source>
        <dbReference type="Pfam" id="PF00171"/>
    </source>
</evidence>
<dbReference type="PATRIC" id="fig|1544416.3.peg.838"/>
<dbReference type="AlphaFoldDB" id="A0A0Q1ABJ7"/>
<evidence type="ECO:0000256" key="5">
    <source>
        <dbReference type="ARBA" id="ARBA00048559"/>
    </source>
</evidence>
<dbReference type="InterPro" id="IPR016163">
    <property type="entry name" value="Ald_DH_C"/>
</dbReference>
<feature type="domain" description="Aldehyde dehydrogenase" evidence="8">
    <location>
        <begin position="35"/>
        <end position="490"/>
    </location>
</feature>
<gene>
    <name evidence="9" type="primary">gabD2</name>
    <name evidence="9" type="ORF">Cocul_00839</name>
</gene>
<keyword evidence="10" id="KW-1185">Reference proteome</keyword>
<dbReference type="Gene3D" id="3.40.605.10">
    <property type="entry name" value="Aldehyde Dehydrogenase, Chain A, domain 1"/>
    <property type="match status" value="1"/>
</dbReference>
<dbReference type="Proteomes" id="UP000050517">
    <property type="component" value="Unassembled WGS sequence"/>
</dbReference>
<evidence type="ECO:0000256" key="1">
    <source>
        <dbReference type="ARBA" id="ARBA00009986"/>
    </source>
</evidence>
<reference evidence="9 10" key="1">
    <citation type="submission" date="2015-10" db="EMBL/GenBank/DDBJ databases">
        <title>Corynebacteirum lowii and Corynebacterium oculi species nova, derived from human clinical disease and and emended description of Corynebacterium mastiditis.</title>
        <authorList>
            <person name="Bernard K."/>
            <person name="Pacheco A.L."/>
            <person name="Mcdougall C."/>
            <person name="Burtx T."/>
            <person name="Weibe D."/>
            <person name="Tyler S."/>
            <person name="Olson A.B."/>
            <person name="Cnockaert M."/>
            <person name="Eguchi H."/>
            <person name="Kuwahara T."/>
            <person name="Nakayama-Imaohji H."/>
            <person name="Boudewijins M."/>
            <person name="Van Hoecke F."/>
            <person name="Bernier A.-M."/>
            <person name="Vandamme P."/>
        </authorList>
    </citation>
    <scope>NUCLEOTIDE SEQUENCE [LARGE SCALE GENOMIC DNA]</scope>
    <source>
        <strain evidence="9 10">NML 130210</strain>
    </source>
</reference>
<evidence type="ECO:0000313" key="10">
    <source>
        <dbReference type="Proteomes" id="UP000050517"/>
    </source>
</evidence>
<comment type="caution">
    <text evidence="9">The sequence shown here is derived from an EMBL/GenBank/DDBJ whole genome shotgun (WGS) entry which is preliminary data.</text>
</comment>
<evidence type="ECO:0000256" key="3">
    <source>
        <dbReference type="ARBA" id="ARBA00023002"/>
    </source>
</evidence>
<feature type="active site" evidence="6">
    <location>
        <position position="264"/>
    </location>
</feature>
<dbReference type="PROSITE" id="PS00687">
    <property type="entry name" value="ALDEHYDE_DEHYDR_GLU"/>
    <property type="match status" value="1"/>
</dbReference>
<comment type="catalytic activity">
    <reaction evidence="5">
        <text>succinate semialdehyde + NADP(+) + H2O = succinate + NADPH + 2 H(+)</text>
        <dbReference type="Rhea" id="RHEA:13213"/>
        <dbReference type="ChEBI" id="CHEBI:15377"/>
        <dbReference type="ChEBI" id="CHEBI:15378"/>
        <dbReference type="ChEBI" id="CHEBI:30031"/>
        <dbReference type="ChEBI" id="CHEBI:57706"/>
        <dbReference type="ChEBI" id="CHEBI:57783"/>
        <dbReference type="ChEBI" id="CHEBI:58349"/>
        <dbReference type="EC" id="1.2.1.79"/>
    </reaction>
</comment>
<dbReference type="Pfam" id="PF00171">
    <property type="entry name" value="Aldedh"/>
    <property type="match status" value="1"/>
</dbReference>
<proteinExistence type="inferred from homology"/>
<dbReference type="STRING" id="1544416.Cocul_00839"/>
<dbReference type="CDD" id="cd07101">
    <property type="entry name" value="ALDH_SSADH2_GabD2"/>
    <property type="match status" value="1"/>
</dbReference>
<evidence type="ECO:0000256" key="7">
    <source>
        <dbReference type="RuleBase" id="RU003345"/>
    </source>
</evidence>
<dbReference type="InterPro" id="IPR016161">
    <property type="entry name" value="Ald_DH/histidinol_DH"/>
</dbReference>
<protein>
    <recommendedName>
        <fullName evidence="4">succinate-semialdehyde dehydrogenase (NADP(+))</fullName>
        <ecNumber evidence="4">1.2.1.79</ecNumber>
    </recommendedName>
</protein>
<sequence>MKHILRFDQPLPDDLAHRLRALTVSARLGTMPERPRLTVENPFTGTELGWVPTSTEEDVEAAFTRARAAQRLWARTPVKERSVILRRFHDLVLSNRELLLDIAQVETGKNRASALDEVLDIAINARHYATTAPKLLSPRRKNGALPLFTKTYTYHRPKGVVGQISPWNYPLTLGISDAIAALMAGNAVVAKPDSATPFSLLICARLLHQAGLPEDVLQVVTGSGRVVGTAIAQRCDYLMFTGSTATGKILGEICGRRLIGYSAELGGKNPMIVARDANIHKTLDSAVLGCLANSGQLCVSIERIYVEDAIYEEFTEAFTRRVADIKLGAGFDWAIEMGSLASQQQLDTVRSYVEDARSPGATVLTGGRARPDLGPYFYEPTVLADVPHEARLRREEVFGPVIYIERVRTVDEAIALCNDTNYGLNSSVFAAPNTAWAAPPPIEAGSVNINDGFSASWGSYDSPIGGMKESGMAHRHGDEGLTKYTDAQTIAEQRIMALQGPRRLPRKVYAAIMSALLRAGKITRLLQ</sequence>